<dbReference type="CDD" id="cd03255">
    <property type="entry name" value="ABC_MJ0796_LolCDE_FtsE"/>
    <property type="match status" value="1"/>
</dbReference>
<dbReference type="GO" id="GO:0016887">
    <property type="term" value="F:ATP hydrolysis activity"/>
    <property type="evidence" value="ECO:0007669"/>
    <property type="project" value="InterPro"/>
</dbReference>
<dbReference type="EMBL" id="OY288114">
    <property type="protein sequence ID" value="CAJ0873099.1"/>
    <property type="molecule type" value="Genomic_DNA"/>
</dbReference>
<name>A0AA48M3H3_9ZZZZ</name>
<keyword evidence="3 5" id="KW-0067">ATP-binding</keyword>
<dbReference type="AlphaFoldDB" id="A0AA48M3H3"/>
<dbReference type="PROSITE" id="PS00211">
    <property type="entry name" value="ABC_TRANSPORTER_1"/>
    <property type="match status" value="1"/>
</dbReference>
<dbReference type="PROSITE" id="PS50893">
    <property type="entry name" value="ABC_TRANSPORTER_2"/>
    <property type="match status" value="1"/>
</dbReference>
<dbReference type="GO" id="GO:0005886">
    <property type="term" value="C:plasma membrane"/>
    <property type="evidence" value="ECO:0007669"/>
    <property type="project" value="TreeGrafter"/>
</dbReference>
<evidence type="ECO:0000256" key="1">
    <source>
        <dbReference type="ARBA" id="ARBA00022448"/>
    </source>
</evidence>
<keyword evidence="5" id="KW-0378">Hydrolase</keyword>
<dbReference type="InterPro" id="IPR017871">
    <property type="entry name" value="ABC_transporter-like_CS"/>
</dbReference>
<organism evidence="5">
    <name type="scientific">freshwater sediment metagenome</name>
    <dbReference type="NCBI Taxonomy" id="556182"/>
    <lineage>
        <taxon>unclassified sequences</taxon>
        <taxon>metagenomes</taxon>
        <taxon>ecological metagenomes</taxon>
    </lineage>
</organism>
<evidence type="ECO:0000256" key="3">
    <source>
        <dbReference type="ARBA" id="ARBA00022840"/>
    </source>
</evidence>
<keyword evidence="2" id="KW-0547">Nucleotide-binding</keyword>
<keyword evidence="1" id="KW-0813">Transport</keyword>
<dbReference type="SUPFAM" id="SSF52540">
    <property type="entry name" value="P-loop containing nucleoside triphosphate hydrolases"/>
    <property type="match status" value="1"/>
</dbReference>
<feature type="domain" description="ABC transporter" evidence="4">
    <location>
        <begin position="6"/>
        <end position="239"/>
    </location>
</feature>
<gene>
    <name evidence="5" type="primary">cysA</name>
    <name evidence="5" type="ORF">AMST5_02478</name>
</gene>
<sequence>MMRTVLMGSGVTHTYETGPNQITVLHDVSVEVRTGEVLLLAGPSGSGKTTLLQILGCLLKPVVGEVIVCGKSTTDMESEELAALRLRQFGFVFQAYNLFPVLTATENVMVALDLLGVEKHIAAERARELLTKVGLGEKLESYPSQLSGGQRQRVAIARSMAAGPPILMADEPTAALDAESGQTAMQLFCSLARQGHAVVIVTHDPRIFHLADRIIDLEDGRITQHDAESRSIPSGEEFAG</sequence>
<dbReference type="InterPro" id="IPR003593">
    <property type="entry name" value="AAA+_ATPase"/>
</dbReference>
<dbReference type="InterPro" id="IPR027417">
    <property type="entry name" value="P-loop_NTPase"/>
</dbReference>
<reference evidence="5" key="1">
    <citation type="submission" date="2023-07" db="EMBL/GenBank/DDBJ databases">
        <authorList>
            <person name="Pelsma A.J. K."/>
        </authorList>
    </citation>
    <scope>NUCLEOTIDE SEQUENCE</scope>
</reference>
<evidence type="ECO:0000259" key="4">
    <source>
        <dbReference type="PROSITE" id="PS50893"/>
    </source>
</evidence>
<dbReference type="GO" id="GO:0005524">
    <property type="term" value="F:ATP binding"/>
    <property type="evidence" value="ECO:0007669"/>
    <property type="project" value="UniProtKB-KW"/>
</dbReference>
<evidence type="ECO:0000313" key="5">
    <source>
        <dbReference type="EMBL" id="CAJ0873099.1"/>
    </source>
</evidence>
<dbReference type="SMART" id="SM00382">
    <property type="entry name" value="AAA"/>
    <property type="match status" value="1"/>
</dbReference>
<dbReference type="Pfam" id="PF00005">
    <property type="entry name" value="ABC_tran"/>
    <property type="match status" value="1"/>
</dbReference>
<dbReference type="GO" id="GO:0098796">
    <property type="term" value="C:membrane protein complex"/>
    <property type="evidence" value="ECO:0007669"/>
    <property type="project" value="UniProtKB-ARBA"/>
</dbReference>
<dbReference type="GO" id="GO:0022857">
    <property type="term" value="F:transmembrane transporter activity"/>
    <property type="evidence" value="ECO:0007669"/>
    <property type="project" value="TreeGrafter"/>
</dbReference>
<accession>A0AA48M3H3</accession>
<dbReference type="EC" id="3.6.3.25" evidence="5"/>
<proteinExistence type="predicted"/>
<dbReference type="InterPro" id="IPR017911">
    <property type="entry name" value="MacB-like_ATP-bd"/>
</dbReference>
<evidence type="ECO:0000256" key="2">
    <source>
        <dbReference type="ARBA" id="ARBA00022741"/>
    </source>
</evidence>
<dbReference type="InterPro" id="IPR003439">
    <property type="entry name" value="ABC_transporter-like_ATP-bd"/>
</dbReference>
<protein>
    <submittedName>
        <fullName evidence="5">Sulfate transport system ATP-binding protein</fullName>
        <ecNumber evidence="5">3.6.3.25</ecNumber>
    </submittedName>
</protein>
<dbReference type="InterPro" id="IPR015854">
    <property type="entry name" value="ABC_transpr_LolD-like"/>
</dbReference>
<dbReference type="Gene3D" id="3.40.50.300">
    <property type="entry name" value="P-loop containing nucleotide triphosphate hydrolases"/>
    <property type="match status" value="1"/>
</dbReference>
<dbReference type="PANTHER" id="PTHR24220">
    <property type="entry name" value="IMPORT ATP-BINDING PROTEIN"/>
    <property type="match status" value="1"/>
</dbReference>
<dbReference type="FunFam" id="3.40.50.300:FF:000032">
    <property type="entry name" value="Export ABC transporter ATP-binding protein"/>
    <property type="match status" value="1"/>
</dbReference>